<proteinExistence type="predicted"/>
<evidence type="ECO:0000259" key="3">
    <source>
        <dbReference type="SMART" id="SM00062"/>
    </source>
</evidence>
<name>A0A2T5G9N2_HYDSH</name>
<dbReference type="AlphaFoldDB" id="A0A2T5G9N2"/>
<feature type="domain" description="Ionotropic glutamate receptor C-terminal" evidence="4">
    <location>
        <begin position="77"/>
        <end position="296"/>
    </location>
</feature>
<dbReference type="PANTHER" id="PTHR35936:SF19">
    <property type="entry name" value="AMINO-ACID-BINDING PROTEIN YXEM-RELATED"/>
    <property type="match status" value="1"/>
</dbReference>
<evidence type="ECO:0000259" key="4">
    <source>
        <dbReference type="SMART" id="SM00079"/>
    </source>
</evidence>
<dbReference type="EMBL" id="PEBV01000020">
    <property type="protein sequence ID" value="PTQ52884.1"/>
    <property type="molecule type" value="Genomic_DNA"/>
</dbReference>
<evidence type="ECO:0000256" key="2">
    <source>
        <dbReference type="SAM" id="MobiDB-lite"/>
    </source>
</evidence>
<dbReference type="PANTHER" id="PTHR35936">
    <property type="entry name" value="MEMBRANE-BOUND LYTIC MUREIN TRANSGLYCOSYLASE F"/>
    <property type="match status" value="1"/>
</dbReference>
<sequence>MKSMENEEREGRPKMDRDRKTETPAALRRLGRRLLPLFFLVAFGAGLAACGGGSQGGGAAGGGAPSVGPAAGGEKTTLVVGSDAAYAPFEYVNEKGEIVGWDIDLIHKLGELGGFQVEIRNLPWDSLFQEVKNGGVDAAISAITITDERKLTYDFSDPYYVAHQLVLVPEDSPIQTLEDLKTKARYVGVQNATTGHIVAQNLLGKTSPKIKAYESTPLAIQDMLGGNTDAVIADNAVVIEYVKNNPKAKLRYFDDPSFEKEYYGIMVKKGNTEVLDRINAALKKAKEEGVIREIFGADVE</sequence>
<dbReference type="InterPro" id="IPR001320">
    <property type="entry name" value="Iontro_rcpt_C"/>
</dbReference>
<dbReference type="Pfam" id="PF00497">
    <property type="entry name" value="SBP_bac_3"/>
    <property type="match status" value="1"/>
</dbReference>
<evidence type="ECO:0000313" key="5">
    <source>
        <dbReference type="EMBL" id="PTQ52884.1"/>
    </source>
</evidence>
<comment type="caution">
    <text evidence="5">The sequence shown here is derived from an EMBL/GenBank/DDBJ whole genome shotgun (WGS) entry which is preliminary data.</text>
</comment>
<dbReference type="Proteomes" id="UP000244180">
    <property type="component" value="Unassembled WGS sequence"/>
</dbReference>
<dbReference type="GO" id="GO:0015276">
    <property type="term" value="F:ligand-gated monoatomic ion channel activity"/>
    <property type="evidence" value="ECO:0007669"/>
    <property type="project" value="InterPro"/>
</dbReference>
<dbReference type="SUPFAM" id="SSF53850">
    <property type="entry name" value="Periplasmic binding protein-like II"/>
    <property type="match status" value="1"/>
</dbReference>
<dbReference type="GO" id="GO:0016020">
    <property type="term" value="C:membrane"/>
    <property type="evidence" value="ECO:0007669"/>
    <property type="project" value="InterPro"/>
</dbReference>
<dbReference type="SMART" id="SM00079">
    <property type="entry name" value="PBPe"/>
    <property type="match status" value="1"/>
</dbReference>
<evidence type="ECO:0000256" key="1">
    <source>
        <dbReference type="ARBA" id="ARBA00022729"/>
    </source>
</evidence>
<dbReference type="InterPro" id="IPR001638">
    <property type="entry name" value="Solute-binding_3/MltF_N"/>
</dbReference>
<organism evidence="5 6">
    <name type="scientific">Hydrogenibacillus schlegelii</name>
    <name type="common">Bacillus schlegelii</name>
    <dbReference type="NCBI Taxonomy" id="1484"/>
    <lineage>
        <taxon>Bacteria</taxon>
        <taxon>Bacillati</taxon>
        <taxon>Bacillota</taxon>
        <taxon>Bacilli</taxon>
        <taxon>Bacillales</taxon>
        <taxon>Bacillales Family X. Incertae Sedis</taxon>
        <taxon>Hydrogenibacillus</taxon>
    </lineage>
</organism>
<feature type="domain" description="Solute-binding protein family 3/N-terminal" evidence="3">
    <location>
        <begin position="77"/>
        <end position="298"/>
    </location>
</feature>
<reference evidence="5 6" key="1">
    <citation type="submission" date="2017-08" db="EMBL/GenBank/DDBJ databases">
        <title>Burning lignite coal seam in the remote Altai Mountains harbors a hydrogen-driven thermophilic microbial community.</title>
        <authorList>
            <person name="Kadnikov V.V."/>
            <person name="Mardanov A.V."/>
            <person name="Ivasenko D."/>
            <person name="Beletsky A.V."/>
            <person name="Karnachuk O.V."/>
            <person name="Ravin N.V."/>
        </authorList>
    </citation>
    <scope>NUCLEOTIDE SEQUENCE [LARGE SCALE GENOMIC DNA]</scope>
    <source>
        <strain evidence="5">AL33</strain>
    </source>
</reference>
<accession>A0A2T5G9N2</accession>
<feature type="compositionally biased region" description="Basic and acidic residues" evidence="2">
    <location>
        <begin position="1"/>
        <end position="22"/>
    </location>
</feature>
<gene>
    <name evidence="5" type="ORF">HSCHL_2517</name>
</gene>
<evidence type="ECO:0000313" key="6">
    <source>
        <dbReference type="Proteomes" id="UP000244180"/>
    </source>
</evidence>
<feature type="region of interest" description="Disordered" evidence="2">
    <location>
        <begin position="1"/>
        <end position="23"/>
    </location>
</feature>
<dbReference type="SMART" id="SM00062">
    <property type="entry name" value="PBPb"/>
    <property type="match status" value="1"/>
</dbReference>
<keyword evidence="1" id="KW-0732">Signal</keyword>
<protein>
    <submittedName>
        <fullName evidence="5">Amino acid ABC transporter (Substrate-binding protein)</fullName>
    </submittedName>
</protein>
<dbReference type="Gene3D" id="3.40.190.10">
    <property type="entry name" value="Periplasmic binding protein-like II"/>
    <property type="match status" value="2"/>
</dbReference>
<dbReference type="CDD" id="cd13624">
    <property type="entry name" value="PBP2_Arg_Lys_His"/>
    <property type="match status" value="1"/>
</dbReference>